<dbReference type="Proteomes" id="UP000054845">
    <property type="component" value="Unassembled WGS sequence"/>
</dbReference>
<sequence>MLSATTVHASGIFRVLSTYAEENEARLVISIRFVCNLEPWQVRKSRSNGFDRKDAGKTVRPIDERPLVPDQKASWASMLLFIKPLAVKQREAAAARLSDFKVGAKQEVPLRSRKAKYDESLTWALHKLIWKKLWLAGFLKLLADGLTVTSPLVTKALLDYIGQAYVYANTPDAAAVLPKPPGQGTGWGLAIGLWGMMQASSLLTNQFFYLAMYCGLQSRASLTSILFRKGLRLSSKSRLKHTTGRLVTAVSTDVTRLETLYMYAHDAWLGPIQIVVTLALLINNLGPSALVALGVIIFFTPFQAVIVSRMVKARADAVKVTDKRVSLMQEILQGIKLIILFEHRQAYAEKVSSLRSREIHFIRSHAIWSSLTFMLFYAMPIISATLTFMTYKLSGHDLDPAIVFSSLQLLNIIKTALVTGPLAISSLADAHVALGRISKILLSEENAEENILEGDPSGEPKHHSDHGPDEEIGLSIKGTYAFESVGPPKAKLDEDDKAFGATSSAVDKTTKEQMAEQKAAAKAEKERQQRVNARRKARRAREEAGEDVFTEDEEEESEKATDSPEGASPDPSKPFELKDLLLEVGLGKLTVVCGQIGSGKSALLQALVGDMRKVEGETHFAGRVGYHPQHAWIQNMSLRDNVIFGAPVDQTRFQEVVEACALRQDIDMLPDGELTELGERGVTVSGGQKARISLARVAYSDSDVILMDDPISAVDAHVVFNFLATLTFYYAGLYASLHLFRGAFRGVLWSPLGFHDVTPVGNSILLGLWSREGIDGWSEGQYLGLYAGFGAAQAVFNFLATLTFYYAGLYASLHLFRGAFRGVLWSPLGFHDVTPVGRIISRLSKDVDQLDYELPMHAFSFLILLASVFGTVGLTIYAYNWLGLMFPPLFALYLIVQTYYRRTSREAKRLESILRSFLYASFMEALDGIATVRAFKAQERFVNTIQALVDTTNSAYMVTIAAQRWLSVRVDAIGNVIILGIGLASVGFRESQNPATLGVVLSYATNITTLLSSIVAIFAEVETQMNSVERLLHYTTLSPEGQEHLPQDPSEQEWPLRGAIDFESVQLRYREGLPLVLNGFNASIRPGERIGIVGRTGSGKSTLLAALFRTVDLAGGSIRIDDIDVKRIGLATLRHRLAIVPQDTYIFESTLRDNLDPTGKATDQALNAALRAVGLLQPLQSQCNVDEHVEGEVIEECESSAALQASSPSQADKKPSAAAVRFQLDLHCRQDSFSAGQKQLIGLARALVKDSRIIVLDEATASVDAEADANVQHMIHTLRKRTLLIIAHRLHTVAAVDRILVMKDGQAVEFDDPLTLFDRQESTFRDMCDQASLTRGMIMEVRAAAASAASRFDGSHQSCERSNPQASSP</sequence>
<dbReference type="InterPro" id="IPR003439">
    <property type="entry name" value="ABC_transporter-like_ATP-bd"/>
</dbReference>
<keyword evidence="4" id="KW-0677">Repeat</keyword>
<dbReference type="CDD" id="cd03250">
    <property type="entry name" value="ABCC_MRP_domain1"/>
    <property type="match status" value="1"/>
</dbReference>
<evidence type="ECO:0000259" key="11">
    <source>
        <dbReference type="PROSITE" id="PS50893"/>
    </source>
</evidence>
<evidence type="ECO:0000256" key="9">
    <source>
        <dbReference type="SAM" id="MobiDB-lite"/>
    </source>
</evidence>
<evidence type="ECO:0000313" key="13">
    <source>
        <dbReference type="EMBL" id="CEH19248.1"/>
    </source>
</evidence>
<dbReference type="GO" id="GO:0140359">
    <property type="term" value="F:ABC-type transporter activity"/>
    <property type="evidence" value="ECO:0007669"/>
    <property type="project" value="InterPro"/>
</dbReference>
<dbReference type="PANTHER" id="PTHR24223:SF415">
    <property type="entry name" value="FI20190P1"/>
    <property type="match status" value="1"/>
</dbReference>
<accession>A0A0P1BQR6</accession>
<feature type="transmembrane region" description="Helical" evidence="10">
    <location>
        <begin position="884"/>
        <end position="900"/>
    </location>
</feature>
<feature type="transmembrane region" description="Helical" evidence="10">
    <location>
        <begin position="752"/>
        <end position="770"/>
    </location>
</feature>
<dbReference type="FunFam" id="1.20.1560.10:FF:000006">
    <property type="entry name" value="ATP-binding cassette, sub-family C (CFTR/MRP), member 9"/>
    <property type="match status" value="1"/>
</dbReference>
<feature type="domain" description="ABC transporter" evidence="11">
    <location>
        <begin position="558"/>
        <end position="794"/>
    </location>
</feature>
<feature type="transmembrane region" description="Helical" evidence="10">
    <location>
        <begin position="1000"/>
        <end position="1021"/>
    </location>
</feature>
<keyword evidence="5" id="KW-0547">Nucleotide-binding</keyword>
<dbReference type="InterPro" id="IPR036640">
    <property type="entry name" value="ABC1_TM_sf"/>
</dbReference>
<dbReference type="SUPFAM" id="SSF52540">
    <property type="entry name" value="P-loop containing nucleoside triphosphate hydrolases"/>
    <property type="match status" value="2"/>
</dbReference>
<feature type="transmembrane region" description="Helical" evidence="10">
    <location>
        <begin position="858"/>
        <end position="878"/>
    </location>
</feature>
<dbReference type="GO" id="GO:0016020">
    <property type="term" value="C:membrane"/>
    <property type="evidence" value="ECO:0007669"/>
    <property type="project" value="UniProtKB-SubCell"/>
</dbReference>
<dbReference type="GO" id="GO:0005524">
    <property type="term" value="F:ATP binding"/>
    <property type="evidence" value="ECO:0007669"/>
    <property type="project" value="UniProtKB-KW"/>
</dbReference>
<dbReference type="PANTHER" id="PTHR24223">
    <property type="entry name" value="ATP-BINDING CASSETTE SUB-FAMILY C"/>
    <property type="match status" value="1"/>
</dbReference>
<dbReference type="PROSITE" id="PS00211">
    <property type="entry name" value="ABC_TRANSPORTER_1"/>
    <property type="match status" value="2"/>
</dbReference>
<dbReference type="Gene3D" id="1.20.1560.10">
    <property type="entry name" value="ABC transporter type 1, transmembrane domain"/>
    <property type="match status" value="2"/>
</dbReference>
<dbReference type="OrthoDB" id="6500128at2759"/>
<feature type="compositionally biased region" description="Basic and acidic residues" evidence="9">
    <location>
        <begin position="508"/>
        <end position="529"/>
    </location>
</feature>
<evidence type="ECO:0000313" key="14">
    <source>
        <dbReference type="Proteomes" id="UP000054845"/>
    </source>
</evidence>
<feature type="domain" description="ABC transporter" evidence="11">
    <location>
        <begin position="1060"/>
        <end position="1329"/>
    </location>
</feature>
<dbReference type="Gene3D" id="3.40.50.300">
    <property type="entry name" value="P-loop containing nucleotide triphosphate hydrolases"/>
    <property type="match status" value="2"/>
</dbReference>
<name>A0A0P1BQR6_9BASI</name>
<dbReference type="CDD" id="cd18606">
    <property type="entry name" value="ABC_6TM_YOR1_D2_like"/>
    <property type="match status" value="1"/>
</dbReference>
<keyword evidence="14" id="KW-1185">Reference proteome</keyword>
<evidence type="ECO:0000256" key="7">
    <source>
        <dbReference type="ARBA" id="ARBA00022989"/>
    </source>
</evidence>
<dbReference type="CDD" id="cd18597">
    <property type="entry name" value="ABC_6TM_YOR1_D1_like"/>
    <property type="match status" value="1"/>
</dbReference>
<proteinExistence type="predicted"/>
<dbReference type="InterPro" id="IPR011527">
    <property type="entry name" value="ABC1_TM_dom"/>
</dbReference>
<dbReference type="STRING" id="401625.A0A0P1BQR6"/>
<evidence type="ECO:0000259" key="12">
    <source>
        <dbReference type="PROSITE" id="PS50929"/>
    </source>
</evidence>
<evidence type="ECO:0000256" key="3">
    <source>
        <dbReference type="ARBA" id="ARBA00022692"/>
    </source>
</evidence>
<dbReference type="SUPFAM" id="SSF90123">
    <property type="entry name" value="ABC transporter transmembrane region"/>
    <property type="match status" value="2"/>
</dbReference>
<feature type="transmembrane region" description="Helical" evidence="10">
    <location>
        <begin position="288"/>
        <end position="307"/>
    </location>
</feature>
<evidence type="ECO:0000256" key="4">
    <source>
        <dbReference type="ARBA" id="ARBA00022737"/>
    </source>
</evidence>
<keyword evidence="8 10" id="KW-0472">Membrane</keyword>
<comment type="subcellular location">
    <subcellularLocation>
        <location evidence="1">Membrane</location>
        <topology evidence="1">Multi-pass membrane protein</topology>
    </subcellularLocation>
</comment>
<dbReference type="InterPro" id="IPR003593">
    <property type="entry name" value="AAA+_ATPase"/>
</dbReference>
<dbReference type="SMART" id="SM00382">
    <property type="entry name" value="AAA"/>
    <property type="match status" value="2"/>
</dbReference>
<dbReference type="InterPro" id="IPR017871">
    <property type="entry name" value="ABC_transporter-like_CS"/>
</dbReference>
<dbReference type="Pfam" id="PF00005">
    <property type="entry name" value="ABC_tran"/>
    <property type="match status" value="2"/>
</dbReference>
<protein>
    <submittedName>
        <fullName evidence="13">Multidrug resistance-associated protein/mitoxantrone resistance protein, ABC superfamily</fullName>
    </submittedName>
</protein>
<feature type="transmembrane region" description="Helical" evidence="10">
    <location>
        <begin position="718"/>
        <end position="740"/>
    </location>
</feature>
<evidence type="ECO:0000256" key="1">
    <source>
        <dbReference type="ARBA" id="ARBA00004141"/>
    </source>
</evidence>
<evidence type="ECO:0000256" key="2">
    <source>
        <dbReference type="ARBA" id="ARBA00022448"/>
    </source>
</evidence>
<dbReference type="InterPro" id="IPR027417">
    <property type="entry name" value="P-loop_NTPase"/>
</dbReference>
<dbReference type="EMBL" id="CCYA01000290">
    <property type="protein sequence ID" value="CEH19248.1"/>
    <property type="molecule type" value="Genomic_DNA"/>
</dbReference>
<evidence type="ECO:0000256" key="10">
    <source>
        <dbReference type="SAM" id="Phobius"/>
    </source>
</evidence>
<feature type="transmembrane region" description="Helical" evidence="10">
    <location>
        <begin position="966"/>
        <end position="988"/>
    </location>
</feature>
<dbReference type="CDD" id="cd03244">
    <property type="entry name" value="ABCC_MRP_domain2"/>
    <property type="match status" value="1"/>
</dbReference>
<dbReference type="PROSITE" id="PS50929">
    <property type="entry name" value="ABC_TM1F"/>
    <property type="match status" value="2"/>
</dbReference>
<feature type="transmembrane region" description="Helical" evidence="10">
    <location>
        <begin position="366"/>
        <end position="391"/>
    </location>
</feature>
<dbReference type="InterPro" id="IPR050173">
    <property type="entry name" value="ABC_transporter_C-like"/>
</dbReference>
<dbReference type="GO" id="GO:0016887">
    <property type="term" value="F:ATP hydrolysis activity"/>
    <property type="evidence" value="ECO:0007669"/>
    <property type="project" value="InterPro"/>
</dbReference>
<evidence type="ECO:0000256" key="8">
    <source>
        <dbReference type="ARBA" id="ARBA00023136"/>
    </source>
</evidence>
<dbReference type="Pfam" id="PF00664">
    <property type="entry name" value="ABC_membrane"/>
    <property type="match status" value="2"/>
</dbReference>
<feature type="transmembrane region" description="Helical" evidence="10">
    <location>
        <begin position="782"/>
        <end position="807"/>
    </location>
</feature>
<dbReference type="FunFam" id="1.20.1560.10:FF:000013">
    <property type="entry name" value="ABC transporter C family member 2"/>
    <property type="match status" value="1"/>
</dbReference>
<keyword evidence="3 10" id="KW-0812">Transmembrane</keyword>
<evidence type="ECO:0000256" key="6">
    <source>
        <dbReference type="ARBA" id="ARBA00022840"/>
    </source>
</evidence>
<keyword evidence="6" id="KW-0067">ATP-binding</keyword>
<feature type="region of interest" description="Disordered" evidence="9">
    <location>
        <begin position="502"/>
        <end position="575"/>
    </location>
</feature>
<feature type="domain" description="ABC transmembrane type-1" evidence="12">
    <location>
        <begin position="134"/>
        <end position="429"/>
    </location>
</feature>
<evidence type="ECO:0000256" key="5">
    <source>
        <dbReference type="ARBA" id="ARBA00022741"/>
    </source>
</evidence>
<dbReference type="PROSITE" id="PS50893">
    <property type="entry name" value="ABC_TRANSPORTER_2"/>
    <property type="match status" value="2"/>
</dbReference>
<keyword evidence="2" id="KW-0813">Transport</keyword>
<reference evidence="14" key="1">
    <citation type="submission" date="2014-09" db="EMBL/GenBank/DDBJ databases">
        <authorList>
            <person name="Sharma Rahul"/>
            <person name="Thines Marco"/>
        </authorList>
    </citation>
    <scope>NUCLEOTIDE SEQUENCE [LARGE SCALE GENOMIC DNA]</scope>
</reference>
<feature type="compositionally biased region" description="Basic and acidic residues" evidence="9">
    <location>
        <begin position="458"/>
        <end position="469"/>
    </location>
</feature>
<keyword evidence="7 10" id="KW-1133">Transmembrane helix</keyword>
<organism evidence="13 14">
    <name type="scientific">Ceraceosorus bombacis</name>
    <dbReference type="NCBI Taxonomy" id="401625"/>
    <lineage>
        <taxon>Eukaryota</taxon>
        <taxon>Fungi</taxon>
        <taxon>Dikarya</taxon>
        <taxon>Basidiomycota</taxon>
        <taxon>Ustilaginomycotina</taxon>
        <taxon>Exobasidiomycetes</taxon>
        <taxon>Ceraceosorales</taxon>
        <taxon>Ceraceosoraceae</taxon>
        <taxon>Ceraceosorus</taxon>
    </lineage>
</organism>
<feature type="region of interest" description="Disordered" evidence="9">
    <location>
        <begin position="449"/>
        <end position="472"/>
    </location>
</feature>
<feature type="domain" description="ABC transmembrane type-1" evidence="12">
    <location>
        <begin position="757"/>
        <end position="1023"/>
    </location>
</feature>
<feature type="compositionally biased region" description="Acidic residues" evidence="9">
    <location>
        <begin position="544"/>
        <end position="557"/>
    </location>
</feature>